<feature type="domain" description="Polymerase/histidinol phosphatase N-terminal" evidence="1">
    <location>
        <begin position="4"/>
        <end position="69"/>
    </location>
</feature>
<evidence type="ECO:0000313" key="2">
    <source>
        <dbReference type="EMBL" id="SDO77234.1"/>
    </source>
</evidence>
<dbReference type="InterPro" id="IPR003141">
    <property type="entry name" value="Pol/His_phosphatase_N"/>
</dbReference>
<protein>
    <recommendedName>
        <fullName evidence="1">Polymerase/histidinol phosphatase N-terminal domain-containing protein</fullName>
    </recommendedName>
</protein>
<evidence type="ECO:0000313" key="3">
    <source>
        <dbReference type="Proteomes" id="UP000198597"/>
    </source>
</evidence>
<proteinExistence type="predicted"/>
<dbReference type="STRING" id="94869.SAMN04488529_101380"/>
<dbReference type="GO" id="GO:0035312">
    <property type="term" value="F:5'-3' DNA exonuclease activity"/>
    <property type="evidence" value="ECO:0007669"/>
    <property type="project" value="TreeGrafter"/>
</dbReference>
<dbReference type="PANTHER" id="PTHR42924:SF3">
    <property type="entry name" value="POLYMERASE_HISTIDINOL PHOSPHATASE N-TERMINAL DOMAIN-CONTAINING PROTEIN"/>
    <property type="match status" value="1"/>
</dbReference>
<reference evidence="2 3" key="1">
    <citation type="submission" date="2016-10" db="EMBL/GenBank/DDBJ databases">
        <authorList>
            <person name="de Groot N.N."/>
        </authorList>
    </citation>
    <scope>NUCLEOTIDE SEQUENCE [LARGE SCALE GENOMIC DNA]</scope>
    <source>
        <strain evidence="2 3">DSM 12272</strain>
    </source>
</reference>
<dbReference type="OrthoDB" id="9791620at2"/>
<name>A0A1H0MA12_9CLOT</name>
<dbReference type="Pfam" id="PF02811">
    <property type="entry name" value="PHP"/>
    <property type="match status" value="1"/>
</dbReference>
<dbReference type="InterPro" id="IPR016195">
    <property type="entry name" value="Pol/histidinol_Pase-like"/>
</dbReference>
<dbReference type="Proteomes" id="UP000198597">
    <property type="component" value="Unassembled WGS sequence"/>
</dbReference>
<dbReference type="InterPro" id="IPR052018">
    <property type="entry name" value="PHP_domain"/>
</dbReference>
<dbReference type="GO" id="GO:0004534">
    <property type="term" value="F:5'-3' RNA exonuclease activity"/>
    <property type="evidence" value="ECO:0007669"/>
    <property type="project" value="TreeGrafter"/>
</dbReference>
<dbReference type="RefSeq" id="WP_089965224.1">
    <property type="nucleotide sequence ID" value="NZ_FNJM01000001.1"/>
</dbReference>
<dbReference type="CDD" id="cd07438">
    <property type="entry name" value="PHP_HisPPase_AMP"/>
    <property type="match status" value="1"/>
</dbReference>
<keyword evidence="3" id="KW-1185">Reference proteome</keyword>
<accession>A0A1H0MA12</accession>
<organism evidence="2 3">
    <name type="scientific">Clostridium gasigenes</name>
    <dbReference type="NCBI Taxonomy" id="94869"/>
    <lineage>
        <taxon>Bacteria</taxon>
        <taxon>Bacillati</taxon>
        <taxon>Bacillota</taxon>
        <taxon>Clostridia</taxon>
        <taxon>Eubacteriales</taxon>
        <taxon>Clostridiaceae</taxon>
        <taxon>Clostridium</taxon>
    </lineage>
</organism>
<dbReference type="EMBL" id="FNJM01000001">
    <property type="protein sequence ID" value="SDO77234.1"/>
    <property type="molecule type" value="Genomic_DNA"/>
</dbReference>
<dbReference type="Gene3D" id="3.20.20.140">
    <property type="entry name" value="Metal-dependent hydrolases"/>
    <property type="match status" value="1"/>
</dbReference>
<gene>
    <name evidence="2" type="ORF">SAMN04488529_101380</name>
</gene>
<dbReference type="SMART" id="SM00481">
    <property type="entry name" value="POLIIIAc"/>
    <property type="match status" value="1"/>
</dbReference>
<evidence type="ECO:0000259" key="1">
    <source>
        <dbReference type="SMART" id="SM00481"/>
    </source>
</evidence>
<dbReference type="Gene3D" id="1.10.150.650">
    <property type="match status" value="1"/>
</dbReference>
<dbReference type="InterPro" id="IPR004013">
    <property type="entry name" value="PHP_dom"/>
</dbReference>
<sequence>MSIYDLHTHSTSSDGKFSPKDVVKQGFENGVKYLALTDHDTVSGIFEASEEAKKLGITLIPGIELSTEHNGESIHILGFFKGDDYKNPELLEILDKIKQHRIERAYKIVEKLEKYFKITLDINKVLAGGTDTITRPHIAKAIIYAGYPYDTTYIFNNIIGNDCRAYVASTKMSTEEGIEILKRFNAFAFLAHPIYIKKTPLEEMLKFDFDGIEALYAQNTEEQTNNLLEIVKTKKLFTSCGSDCHGVLNDPKHSVIGEIYINPIIPIDELLNWVTSIK</sequence>
<dbReference type="AlphaFoldDB" id="A0A1H0MA12"/>
<dbReference type="PANTHER" id="PTHR42924">
    <property type="entry name" value="EXONUCLEASE"/>
    <property type="match status" value="1"/>
</dbReference>
<dbReference type="SUPFAM" id="SSF89550">
    <property type="entry name" value="PHP domain-like"/>
    <property type="match status" value="1"/>
</dbReference>